<reference evidence="2" key="1">
    <citation type="submission" date="2021-08" db="EMBL/GenBank/DDBJ databases">
        <title>WGS assembly of Ceratopteris richardii.</title>
        <authorList>
            <person name="Marchant D.B."/>
            <person name="Chen G."/>
            <person name="Jenkins J."/>
            <person name="Shu S."/>
            <person name="Leebens-Mack J."/>
            <person name="Grimwood J."/>
            <person name="Schmutz J."/>
            <person name="Soltis P."/>
            <person name="Soltis D."/>
            <person name="Chen Z.-H."/>
        </authorList>
    </citation>
    <scope>NUCLEOTIDE SEQUENCE</scope>
    <source>
        <strain evidence="2">Whitten #5841</strain>
        <tissue evidence="2">Leaf</tissue>
    </source>
</reference>
<dbReference type="OMA" id="FEAMEEC"/>
<dbReference type="PANTHER" id="PTHR43312:SF1">
    <property type="entry name" value="NADP-DEPENDENT OXIDOREDUCTASE DOMAIN-CONTAINING PROTEIN"/>
    <property type="match status" value="1"/>
</dbReference>
<name>A0A8T2VGE3_CERRI</name>
<gene>
    <name evidence="2" type="ORF">KP509_02G087700</name>
</gene>
<protein>
    <recommendedName>
        <fullName evidence="1">NADP-dependent oxidoreductase domain-containing protein</fullName>
    </recommendedName>
</protein>
<organism evidence="2 3">
    <name type="scientific">Ceratopteris richardii</name>
    <name type="common">Triangle waterfern</name>
    <dbReference type="NCBI Taxonomy" id="49495"/>
    <lineage>
        <taxon>Eukaryota</taxon>
        <taxon>Viridiplantae</taxon>
        <taxon>Streptophyta</taxon>
        <taxon>Embryophyta</taxon>
        <taxon>Tracheophyta</taxon>
        <taxon>Polypodiopsida</taxon>
        <taxon>Polypodiidae</taxon>
        <taxon>Polypodiales</taxon>
        <taxon>Pteridineae</taxon>
        <taxon>Pteridaceae</taxon>
        <taxon>Parkerioideae</taxon>
        <taxon>Ceratopteris</taxon>
    </lineage>
</organism>
<keyword evidence="3" id="KW-1185">Reference proteome</keyword>
<dbReference type="PANTHER" id="PTHR43312">
    <property type="entry name" value="D-THREO-ALDOSE 1-DEHYDROGENASE"/>
    <property type="match status" value="1"/>
</dbReference>
<dbReference type="InterPro" id="IPR023210">
    <property type="entry name" value="NADP_OxRdtase_dom"/>
</dbReference>
<dbReference type="EMBL" id="CM035407">
    <property type="protein sequence ID" value="KAH7444675.1"/>
    <property type="molecule type" value="Genomic_DNA"/>
</dbReference>
<evidence type="ECO:0000313" key="3">
    <source>
        <dbReference type="Proteomes" id="UP000825935"/>
    </source>
</evidence>
<dbReference type="InterPro" id="IPR036812">
    <property type="entry name" value="NAD(P)_OxRdtase_dom_sf"/>
</dbReference>
<comment type="caution">
    <text evidence="2">The sequence shown here is derived from an EMBL/GenBank/DDBJ whole genome shotgun (WGS) entry which is preliminary data.</text>
</comment>
<sequence length="416" mass="45257">MALLAARSRLRSAVKVSTHMICSGSKTQFCCYSTAAAANFPSSPAASYIPGRADAEGTAAYARKIGSAAAPGHFRSLRIGGSVGDLVVSSIGMGTFGGPDTDAVDREYIESLTRGLSVGINLIDCASNYRNMRSELAVGKCLSMAIKQGIINRNEVIVCSKAGFLSFDYREDIDPYTYIDNTYIHTNLFTREEFVGGCHCLSPNFLKNQVEITRRNMGLDVIDIYFVHNPEIQLNIVSKNTVYNRIKAAFRAMEECCDAGKISAYGVATWSAFRVNQSGKQFVPLEELVNYAREIAGENHHFKIVQAPFNGKLQEAANQPTQTVRGKRMPLLHAAHHLGLSVIASSSLDQGHLCKNLNPDIRNKCPEIGEQRTDGQCALQFVRTTPGVLSALVCMKSGIHVEENAALIRVPAAARS</sequence>
<dbReference type="Gene3D" id="3.20.20.100">
    <property type="entry name" value="NADP-dependent oxidoreductase domain"/>
    <property type="match status" value="1"/>
</dbReference>
<dbReference type="OrthoDB" id="48988at2759"/>
<evidence type="ECO:0000259" key="1">
    <source>
        <dbReference type="Pfam" id="PF00248"/>
    </source>
</evidence>
<feature type="domain" description="NADP-dependent oxidoreductase" evidence="1">
    <location>
        <begin position="91"/>
        <end position="278"/>
    </location>
</feature>
<accession>A0A8T2VGE3</accession>
<dbReference type="AlphaFoldDB" id="A0A8T2VGE3"/>
<proteinExistence type="predicted"/>
<dbReference type="Pfam" id="PF00248">
    <property type="entry name" value="Aldo_ket_red"/>
    <property type="match status" value="1"/>
</dbReference>
<dbReference type="InterPro" id="IPR053135">
    <property type="entry name" value="AKR2_Oxidoreductase"/>
</dbReference>
<evidence type="ECO:0000313" key="2">
    <source>
        <dbReference type="EMBL" id="KAH7444675.1"/>
    </source>
</evidence>
<dbReference type="SUPFAM" id="SSF51430">
    <property type="entry name" value="NAD(P)-linked oxidoreductase"/>
    <property type="match status" value="1"/>
</dbReference>
<dbReference type="CDD" id="cd19099">
    <property type="entry name" value="AKR_unchar"/>
    <property type="match status" value="1"/>
</dbReference>
<dbReference type="Proteomes" id="UP000825935">
    <property type="component" value="Chromosome 2"/>
</dbReference>